<dbReference type="Proteomes" id="UP000265520">
    <property type="component" value="Unassembled WGS sequence"/>
</dbReference>
<organism evidence="1 2">
    <name type="scientific">Trifolium medium</name>
    <dbReference type="NCBI Taxonomy" id="97028"/>
    <lineage>
        <taxon>Eukaryota</taxon>
        <taxon>Viridiplantae</taxon>
        <taxon>Streptophyta</taxon>
        <taxon>Embryophyta</taxon>
        <taxon>Tracheophyta</taxon>
        <taxon>Spermatophyta</taxon>
        <taxon>Magnoliopsida</taxon>
        <taxon>eudicotyledons</taxon>
        <taxon>Gunneridae</taxon>
        <taxon>Pentapetalae</taxon>
        <taxon>rosids</taxon>
        <taxon>fabids</taxon>
        <taxon>Fabales</taxon>
        <taxon>Fabaceae</taxon>
        <taxon>Papilionoideae</taxon>
        <taxon>50 kb inversion clade</taxon>
        <taxon>NPAAA clade</taxon>
        <taxon>Hologalegina</taxon>
        <taxon>IRL clade</taxon>
        <taxon>Trifolieae</taxon>
        <taxon>Trifolium</taxon>
    </lineage>
</organism>
<accession>A0A392UT76</accession>
<gene>
    <name evidence="1" type="ORF">A2U01_0099713</name>
</gene>
<protein>
    <submittedName>
        <fullName evidence="1">Resistance protein</fullName>
    </submittedName>
</protein>
<evidence type="ECO:0000313" key="2">
    <source>
        <dbReference type="Proteomes" id="UP000265520"/>
    </source>
</evidence>
<evidence type="ECO:0000313" key="1">
    <source>
        <dbReference type="EMBL" id="MCI78443.1"/>
    </source>
</evidence>
<keyword evidence="2" id="KW-1185">Reference proteome</keyword>
<name>A0A392UT76_9FABA</name>
<sequence>SYGQALDFHKKRVTPERLKKWTNALTSVADFRGCHMER</sequence>
<proteinExistence type="predicted"/>
<feature type="non-terminal residue" evidence="1">
    <location>
        <position position="1"/>
    </location>
</feature>
<dbReference type="EMBL" id="LXQA010951034">
    <property type="protein sequence ID" value="MCI78443.1"/>
    <property type="molecule type" value="Genomic_DNA"/>
</dbReference>
<dbReference type="Gene3D" id="3.40.50.10140">
    <property type="entry name" value="Toll/interleukin-1 receptor homology (TIR) domain"/>
    <property type="match status" value="1"/>
</dbReference>
<comment type="caution">
    <text evidence="1">The sequence shown here is derived from an EMBL/GenBank/DDBJ whole genome shotgun (WGS) entry which is preliminary data.</text>
</comment>
<dbReference type="AlphaFoldDB" id="A0A392UT76"/>
<dbReference type="InterPro" id="IPR035897">
    <property type="entry name" value="Toll_tir_struct_dom_sf"/>
</dbReference>
<reference evidence="1 2" key="1">
    <citation type="journal article" date="2018" name="Front. Plant Sci.">
        <title>Red Clover (Trifolium pratense) and Zigzag Clover (T. medium) - A Picture of Genomic Similarities and Differences.</title>
        <authorList>
            <person name="Dluhosova J."/>
            <person name="Istvanek J."/>
            <person name="Nedelnik J."/>
            <person name="Repkova J."/>
        </authorList>
    </citation>
    <scope>NUCLEOTIDE SEQUENCE [LARGE SCALE GENOMIC DNA]</scope>
    <source>
        <strain evidence="2">cv. 10/8</strain>
        <tissue evidence="1">Leaf</tissue>
    </source>
</reference>